<reference evidence="3 4" key="1">
    <citation type="journal article" date="2013" name="Genome Announc.">
        <title>Draft Genome Sequence of Arthrobacter crystallopoietes Strain BAB-32, Revealing Genes for Bioremediation.</title>
        <authorList>
            <person name="Joshi M.N."/>
            <person name="Pandit A.S."/>
            <person name="Sharma A."/>
            <person name="Pandya R.V."/>
            <person name="Desai S.M."/>
            <person name="Saxena A.K."/>
            <person name="Bagatharia S.B."/>
        </authorList>
    </citation>
    <scope>NUCLEOTIDE SEQUENCE [LARGE SCALE GENOMIC DNA]</scope>
    <source>
        <strain evidence="3 4">BAB-32</strain>
    </source>
</reference>
<feature type="non-terminal residue" evidence="3">
    <location>
        <position position="1"/>
    </location>
</feature>
<accession>N1V7C3</accession>
<proteinExistence type="predicted"/>
<organism evidence="3 4">
    <name type="scientific">Arthrobacter crystallopoietes BAB-32</name>
    <dbReference type="NCBI Taxonomy" id="1246476"/>
    <lineage>
        <taxon>Bacteria</taxon>
        <taxon>Bacillati</taxon>
        <taxon>Actinomycetota</taxon>
        <taxon>Actinomycetes</taxon>
        <taxon>Micrococcales</taxon>
        <taxon>Micrococcaceae</taxon>
        <taxon>Crystallibacter</taxon>
    </lineage>
</organism>
<dbReference type="Proteomes" id="UP000010729">
    <property type="component" value="Unassembled WGS sequence"/>
</dbReference>
<evidence type="ECO:0000313" key="4">
    <source>
        <dbReference type="Proteomes" id="UP000010729"/>
    </source>
</evidence>
<dbReference type="EMBL" id="ANPE02000048">
    <property type="protein sequence ID" value="EMY36012.1"/>
    <property type="molecule type" value="Genomic_DNA"/>
</dbReference>
<dbReference type="InterPro" id="IPR001296">
    <property type="entry name" value="Glyco_trans_1"/>
</dbReference>
<comment type="caution">
    <text evidence="3">The sequence shown here is derived from an EMBL/GenBank/DDBJ whole genome shotgun (WGS) entry which is preliminary data.</text>
</comment>
<dbReference type="SUPFAM" id="SSF53756">
    <property type="entry name" value="UDP-Glycosyltransferase/glycogen phosphorylase"/>
    <property type="match status" value="1"/>
</dbReference>
<evidence type="ECO:0000256" key="1">
    <source>
        <dbReference type="ARBA" id="ARBA00022679"/>
    </source>
</evidence>
<sequence length="120" mass="12690">YTDHSANIVGLGRVSDAELKWLYSSTTVLVASAQEDFGLTVLEANLEGTPVATIPAGGYLETVAEGINGFMASAAEPRMLASAIMDAMSLESPSCQDWALEFSVDKHIQLLEGALARVSQ</sequence>
<gene>
    <name evidence="3" type="ORF">D477_001314</name>
</gene>
<dbReference type="GO" id="GO:0016757">
    <property type="term" value="F:glycosyltransferase activity"/>
    <property type="evidence" value="ECO:0007669"/>
    <property type="project" value="InterPro"/>
</dbReference>
<evidence type="ECO:0000313" key="3">
    <source>
        <dbReference type="EMBL" id="EMY36012.1"/>
    </source>
</evidence>
<name>N1V7C3_9MICC</name>
<keyword evidence="1 3" id="KW-0808">Transferase</keyword>
<feature type="domain" description="Glycosyl transferase family 1" evidence="2">
    <location>
        <begin position="6"/>
        <end position="98"/>
    </location>
</feature>
<dbReference type="AlphaFoldDB" id="N1V7C3"/>
<dbReference type="Gene3D" id="3.40.50.2000">
    <property type="entry name" value="Glycogen Phosphorylase B"/>
    <property type="match status" value="1"/>
</dbReference>
<dbReference type="OrthoDB" id="9801573at2"/>
<dbReference type="RefSeq" id="WP_005266490.1">
    <property type="nucleotide sequence ID" value="NZ_ANPE02000048.1"/>
</dbReference>
<keyword evidence="4" id="KW-1185">Reference proteome</keyword>
<dbReference type="Pfam" id="PF00534">
    <property type="entry name" value="Glycos_transf_1"/>
    <property type="match status" value="1"/>
</dbReference>
<evidence type="ECO:0000259" key="2">
    <source>
        <dbReference type="Pfam" id="PF00534"/>
    </source>
</evidence>
<protein>
    <submittedName>
        <fullName evidence="3">Glycosyl transferase</fullName>
    </submittedName>
</protein>